<dbReference type="InterPro" id="IPR002885">
    <property type="entry name" value="PPR_rpt"/>
</dbReference>
<protein>
    <recommendedName>
        <fullName evidence="6">Pentatricopeptide repeat-containing protein</fullName>
    </recommendedName>
</protein>
<dbReference type="eggNOG" id="KOG4197">
    <property type="taxonomic scope" value="Eukaryota"/>
</dbReference>
<dbReference type="PANTHER" id="PTHR47932:SF44">
    <property type="entry name" value="MIOREX COMPLEX COMPONENT 1"/>
    <property type="match status" value="1"/>
</dbReference>
<dbReference type="GeneID" id="7199752"/>
<dbReference type="PaxDb" id="2850-Phatr44794"/>
<evidence type="ECO:0000256" key="2">
    <source>
        <dbReference type="PROSITE-ProRule" id="PRU00708"/>
    </source>
</evidence>
<feature type="region of interest" description="Disordered" evidence="3">
    <location>
        <begin position="340"/>
        <end position="360"/>
    </location>
</feature>
<dbReference type="OrthoDB" id="10265925at2759"/>
<dbReference type="Pfam" id="PF01535">
    <property type="entry name" value="PPR"/>
    <property type="match status" value="2"/>
</dbReference>
<dbReference type="Gene3D" id="1.25.40.10">
    <property type="entry name" value="Tetratricopeptide repeat domain"/>
    <property type="match status" value="1"/>
</dbReference>
<keyword evidence="5" id="KW-1185">Reference proteome</keyword>
<evidence type="ECO:0000313" key="4">
    <source>
        <dbReference type="EMBL" id="EEC49436.1"/>
    </source>
</evidence>
<sequence length="973" mass="108867">MHRISLKRKSSEFSILLTRRSNDSCFRTNHLSNLNFATFSLTRICQNRILEGYFQATKSSQRTLRTYQSSSYASLGLHEDSHHSNAEDVIGVSFGNLPQQGADAVENSKFKFRAKNRASQSMTEQIPKSIEEIIVFHETLHNSHLRIHWTKERESLLRRERRKLGTTNQPAEESMDRFQSTGSILTHATEHEEESPQVSLLPDPSLSTTFVPLTKKEPPGDEKCDNSFSHQALSKSDASFDGLYDLETIAFLDSLVSFRDENEYDGNLSSMAVKPSLIGRTSVSNVWPQKRNLSPESSQPAKRKSIEQHEPFVASANITSKPVSPNVAAQDARVEASLLPETGSIINNDEGTGKQFPKFSDDETPSLNLLSTQQEMLFAAVSLLRATSDREWKRFDQFVESDDEDADSAIDNANENLRDDTISFNSIDDSAKAKDKYLRGSIESYSIDDITEDVLLGNLMLSTLEYNLLLANLALSPTHSTDDAFSLLMRLYRHVTKLSEMGVGACTPDGLTYEILILTFGRRLQAYAAGMDLIKEMMDTSRFTPRALLAAFELCRQRSDLNLTKEILQQAISDESRSFPIPNSVYSTYLSMLKPEDATEEALQVLQTCLKEEAIYRPSIHVWTKLVHTLCWGSHQNEKRRNLLGNVFRFLLSKWTDFVPDARLRRIGLDLSQQIPDPKMAHDLIQTVLKHEVLKQRHTSASRRSSGEQIRHGTSASSLLLSPTEDERNRGKNSFRGYSVPSADVTKAMEICARCDEMDKCESILKKIDNLGYAVDPALHSTLYSMVLKGYAKTGNTTAVVRLLSHMRVSGMKLSDELYGTAIHCYAVSNQAEEACALLECMKSNSFNDGVSPGDACYNALILAYIQGEEWDAALSIFAEMKNLGISPDPTTSHGLLLAFFKSGGLSSAAEFVTTLLSTKAGINGQTCTLALRFFIPELQACSDTASMRKKLRELGMSWRKVGVFQKVFLRKY</sequence>
<dbReference type="InParanoid" id="B7FVN8"/>
<feature type="region of interest" description="Disordered" evidence="3">
    <location>
        <begin position="696"/>
        <end position="736"/>
    </location>
</feature>
<dbReference type="PROSITE" id="PS51375">
    <property type="entry name" value="PPR"/>
    <property type="match status" value="2"/>
</dbReference>
<dbReference type="Pfam" id="PF13041">
    <property type="entry name" value="PPR_2"/>
    <property type="match status" value="1"/>
</dbReference>
<reference evidence="5" key="2">
    <citation type="submission" date="2008-08" db="EMBL/GenBank/DDBJ databases">
        <authorList>
            <consortium name="Diatom Consortium"/>
            <person name="Grigoriev I."/>
            <person name="Grimwood J."/>
            <person name="Kuo A."/>
            <person name="Otillar R.P."/>
            <person name="Salamov A."/>
            <person name="Detter J.C."/>
            <person name="Lindquist E."/>
            <person name="Shapiro H."/>
            <person name="Lucas S."/>
            <person name="Glavina del Rio T."/>
            <person name="Pitluck S."/>
            <person name="Rokhsar D."/>
            <person name="Bowler C."/>
        </authorList>
    </citation>
    <scope>GENOME REANNOTATION</scope>
    <source>
        <strain evidence="5">CCAP 1055/1</strain>
    </source>
</reference>
<dbReference type="AlphaFoldDB" id="B7FVN8"/>
<dbReference type="PANTHER" id="PTHR47932">
    <property type="entry name" value="ATPASE EXPRESSION PROTEIN 3"/>
    <property type="match status" value="1"/>
</dbReference>
<dbReference type="Proteomes" id="UP000000759">
    <property type="component" value="Chromosome 5"/>
</dbReference>
<feature type="compositionally biased region" description="Polar residues" evidence="3">
    <location>
        <begin position="712"/>
        <end position="721"/>
    </location>
</feature>
<evidence type="ECO:0000256" key="1">
    <source>
        <dbReference type="ARBA" id="ARBA00022737"/>
    </source>
</evidence>
<dbReference type="RefSeq" id="XP_002178738.1">
    <property type="nucleotide sequence ID" value="XM_002178702.1"/>
</dbReference>
<organism evidence="4 5">
    <name type="scientific">Phaeodactylum tricornutum (strain CCAP 1055/1)</name>
    <dbReference type="NCBI Taxonomy" id="556484"/>
    <lineage>
        <taxon>Eukaryota</taxon>
        <taxon>Sar</taxon>
        <taxon>Stramenopiles</taxon>
        <taxon>Ochrophyta</taxon>
        <taxon>Bacillariophyta</taxon>
        <taxon>Bacillariophyceae</taxon>
        <taxon>Bacillariophycidae</taxon>
        <taxon>Naviculales</taxon>
        <taxon>Phaeodactylaceae</taxon>
        <taxon>Phaeodactylum</taxon>
    </lineage>
</organism>
<keyword evidence="1" id="KW-0677">Repeat</keyword>
<dbReference type="InterPro" id="IPR011990">
    <property type="entry name" value="TPR-like_helical_dom_sf"/>
</dbReference>
<feature type="repeat" description="PPR" evidence="2">
    <location>
        <begin position="854"/>
        <end position="888"/>
    </location>
</feature>
<evidence type="ECO:0000256" key="3">
    <source>
        <dbReference type="SAM" id="MobiDB-lite"/>
    </source>
</evidence>
<feature type="repeat" description="PPR" evidence="2">
    <location>
        <begin position="780"/>
        <end position="814"/>
    </location>
</feature>
<accession>B7FVN8</accession>
<dbReference type="EMBL" id="CM000608">
    <property type="protein sequence ID" value="EEC49436.1"/>
    <property type="molecule type" value="Genomic_DNA"/>
</dbReference>
<evidence type="ECO:0008006" key="6">
    <source>
        <dbReference type="Google" id="ProtNLM"/>
    </source>
</evidence>
<dbReference type="STRING" id="556484.B7FVN8"/>
<evidence type="ECO:0000313" key="5">
    <source>
        <dbReference type="Proteomes" id="UP000000759"/>
    </source>
</evidence>
<gene>
    <name evidence="4" type="ORF">PHATRDRAFT_44794</name>
</gene>
<dbReference type="NCBIfam" id="TIGR00756">
    <property type="entry name" value="PPR"/>
    <property type="match status" value="2"/>
</dbReference>
<proteinExistence type="predicted"/>
<reference evidence="4 5" key="1">
    <citation type="journal article" date="2008" name="Nature">
        <title>The Phaeodactylum genome reveals the evolutionary history of diatom genomes.</title>
        <authorList>
            <person name="Bowler C."/>
            <person name="Allen A.E."/>
            <person name="Badger J.H."/>
            <person name="Grimwood J."/>
            <person name="Jabbari K."/>
            <person name="Kuo A."/>
            <person name="Maheswari U."/>
            <person name="Martens C."/>
            <person name="Maumus F."/>
            <person name="Otillar R.P."/>
            <person name="Rayko E."/>
            <person name="Salamov A."/>
            <person name="Vandepoele K."/>
            <person name="Beszteri B."/>
            <person name="Gruber A."/>
            <person name="Heijde M."/>
            <person name="Katinka M."/>
            <person name="Mock T."/>
            <person name="Valentin K."/>
            <person name="Verret F."/>
            <person name="Berges J.A."/>
            <person name="Brownlee C."/>
            <person name="Cadoret J.P."/>
            <person name="Chiovitti A."/>
            <person name="Choi C.J."/>
            <person name="Coesel S."/>
            <person name="De Martino A."/>
            <person name="Detter J.C."/>
            <person name="Durkin C."/>
            <person name="Falciatore A."/>
            <person name="Fournet J."/>
            <person name="Haruta M."/>
            <person name="Huysman M.J."/>
            <person name="Jenkins B.D."/>
            <person name="Jiroutova K."/>
            <person name="Jorgensen R.E."/>
            <person name="Joubert Y."/>
            <person name="Kaplan A."/>
            <person name="Kroger N."/>
            <person name="Kroth P.G."/>
            <person name="La Roche J."/>
            <person name="Lindquist E."/>
            <person name="Lommer M."/>
            <person name="Martin-Jezequel V."/>
            <person name="Lopez P.J."/>
            <person name="Lucas S."/>
            <person name="Mangogna M."/>
            <person name="McGinnis K."/>
            <person name="Medlin L.K."/>
            <person name="Montsant A."/>
            <person name="Oudot-Le Secq M.P."/>
            <person name="Napoli C."/>
            <person name="Obornik M."/>
            <person name="Parker M.S."/>
            <person name="Petit J.L."/>
            <person name="Porcel B.M."/>
            <person name="Poulsen N."/>
            <person name="Robison M."/>
            <person name="Rychlewski L."/>
            <person name="Rynearson T.A."/>
            <person name="Schmutz J."/>
            <person name="Shapiro H."/>
            <person name="Siaut M."/>
            <person name="Stanley M."/>
            <person name="Sussman M.R."/>
            <person name="Taylor A.R."/>
            <person name="Vardi A."/>
            <person name="von Dassow P."/>
            <person name="Vyverman W."/>
            <person name="Willis A."/>
            <person name="Wyrwicz L.S."/>
            <person name="Rokhsar D.S."/>
            <person name="Weissenbach J."/>
            <person name="Armbrust E.V."/>
            <person name="Green B.R."/>
            <person name="Van de Peer Y."/>
            <person name="Grigoriev I.V."/>
        </authorList>
    </citation>
    <scope>NUCLEOTIDE SEQUENCE [LARGE SCALE GENOMIC DNA]</scope>
    <source>
        <strain evidence="4 5">CCAP 1055/1</strain>
    </source>
</reference>
<name>B7FVN8_PHATC</name>
<dbReference type="KEGG" id="pti:PHATRDRAFT_44794"/>